<gene>
    <name evidence="7" type="ORF">DFH94DRAFT_624073</name>
</gene>
<keyword evidence="4 6" id="KW-0732">Signal</keyword>
<keyword evidence="5" id="KW-0325">Glycoprotein</keyword>
<comment type="similarity">
    <text evidence="2">Belongs to the GILT family.</text>
</comment>
<dbReference type="Proteomes" id="UP000759537">
    <property type="component" value="Unassembled WGS sequence"/>
</dbReference>
<dbReference type="GO" id="GO:0016671">
    <property type="term" value="F:oxidoreductase activity, acting on a sulfur group of donors, disulfide as acceptor"/>
    <property type="evidence" value="ECO:0007669"/>
    <property type="project" value="InterPro"/>
</dbReference>
<dbReference type="EMBL" id="WHVB01000003">
    <property type="protein sequence ID" value="KAF8484703.1"/>
    <property type="molecule type" value="Genomic_DNA"/>
</dbReference>
<evidence type="ECO:0000256" key="6">
    <source>
        <dbReference type="SAM" id="SignalP"/>
    </source>
</evidence>
<dbReference type="AlphaFoldDB" id="A0A9P5N2E0"/>
<reference evidence="7" key="2">
    <citation type="journal article" date="2020" name="Nat. Commun.">
        <title>Large-scale genome sequencing of mycorrhizal fungi provides insights into the early evolution of symbiotic traits.</title>
        <authorList>
            <person name="Miyauchi S."/>
            <person name="Kiss E."/>
            <person name="Kuo A."/>
            <person name="Drula E."/>
            <person name="Kohler A."/>
            <person name="Sanchez-Garcia M."/>
            <person name="Morin E."/>
            <person name="Andreopoulos B."/>
            <person name="Barry K.W."/>
            <person name="Bonito G."/>
            <person name="Buee M."/>
            <person name="Carver A."/>
            <person name="Chen C."/>
            <person name="Cichocki N."/>
            <person name="Clum A."/>
            <person name="Culley D."/>
            <person name="Crous P.W."/>
            <person name="Fauchery L."/>
            <person name="Girlanda M."/>
            <person name="Hayes R.D."/>
            <person name="Keri Z."/>
            <person name="LaButti K."/>
            <person name="Lipzen A."/>
            <person name="Lombard V."/>
            <person name="Magnuson J."/>
            <person name="Maillard F."/>
            <person name="Murat C."/>
            <person name="Nolan M."/>
            <person name="Ohm R.A."/>
            <person name="Pangilinan J."/>
            <person name="Pereira M.F."/>
            <person name="Perotto S."/>
            <person name="Peter M."/>
            <person name="Pfister S."/>
            <person name="Riley R."/>
            <person name="Sitrit Y."/>
            <person name="Stielow J.B."/>
            <person name="Szollosi G."/>
            <person name="Zifcakova L."/>
            <person name="Stursova M."/>
            <person name="Spatafora J.W."/>
            <person name="Tedersoo L."/>
            <person name="Vaario L.M."/>
            <person name="Yamada A."/>
            <person name="Yan M."/>
            <person name="Wang P."/>
            <person name="Xu J."/>
            <person name="Bruns T."/>
            <person name="Baldrian P."/>
            <person name="Vilgalys R."/>
            <person name="Dunand C."/>
            <person name="Henrissat B."/>
            <person name="Grigoriev I.V."/>
            <person name="Hibbett D."/>
            <person name="Nagy L.G."/>
            <person name="Martin F.M."/>
        </authorList>
    </citation>
    <scope>NUCLEOTIDE SEQUENCE</scope>
    <source>
        <strain evidence="7">Prilba</strain>
    </source>
</reference>
<feature type="signal peptide" evidence="6">
    <location>
        <begin position="1"/>
        <end position="19"/>
    </location>
</feature>
<evidence type="ECO:0000313" key="7">
    <source>
        <dbReference type="EMBL" id="KAF8484703.1"/>
    </source>
</evidence>
<comment type="subcellular location">
    <subcellularLocation>
        <location evidence="1">Secreted</location>
    </subcellularLocation>
</comment>
<evidence type="ECO:0000313" key="8">
    <source>
        <dbReference type="Proteomes" id="UP000759537"/>
    </source>
</evidence>
<reference evidence="7" key="1">
    <citation type="submission" date="2019-10" db="EMBL/GenBank/DDBJ databases">
        <authorList>
            <consortium name="DOE Joint Genome Institute"/>
            <person name="Kuo A."/>
            <person name="Miyauchi S."/>
            <person name="Kiss E."/>
            <person name="Drula E."/>
            <person name="Kohler A."/>
            <person name="Sanchez-Garcia M."/>
            <person name="Andreopoulos B."/>
            <person name="Barry K.W."/>
            <person name="Bonito G."/>
            <person name="Buee M."/>
            <person name="Carver A."/>
            <person name="Chen C."/>
            <person name="Cichocki N."/>
            <person name="Clum A."/>
            <person name="Culley D."/>
            <person name="Crous P.W."/>
            <person name="Fauchery L."/>
            <person name="Girlanda M."/>
            <person name="Hayes R."/>
            <person name="Keri Z."/>
            <person name="LaButti K."/>
            <person name="Lipzen A."/>
            <person name="Lombard V."/>
            <person name="Magnuson J."/>
            <person name="Maillard F."/>
            <person name="Morin E."/>
            <person name="Murat C."/>
            <person name="Nolan M."/>
            <person name="Ohm R."/>
            <person name="Pangilinan J."/>
            <person name="Pereira M."/>
            <person name="Perotto S."/>
            <person name="Peter M."/>
            <person name="Riley R."/>
            <person name="Sitrit Y."/>
            <person name="Stielow B."/>
            <person name="Szollosi G."/>
            <person name="Zifcakova L."/>
            <person name="Stursova M."/>
            <person name="Spatafora J.W."/>
            <person name="Tedersoo L."/>
            <person name="Vaario L.-M."/>
            <person name="Yamada A."/>
            <person name="Yan M."/>
            <person name="Wang P."/>
            <person name="Xu J."/>
            <person name="Bruns T."/>
            <person name="Baldrian P."/>
            <person name="Vilgalys R."/>
            <person name="Henrissat B."/>
            <person name="Grigoriev I.V."/>
            <person name="Hibbett D."/>
            <person name="Nagy L.G."/>
            <person name="Martin F.M."/>
        </authorList>
    </citation>
    <scope>NUCLEOTIDE SEQUENCE</scope>
    <source>
        <strain evidence="7">Prilba</strain>
    </source>
</reference>
<sequence>MFVKGIASLLPLSLVAVYASPVAVQHSWSASTRRVPVMLGVMSRCPDALLCETLFDNVIPRVADKINISLAYIATLNASDTEFGVSCMHGSEECAGNVQQLCAAKYTPMRTWWEFVMCQNYHGRNHIGTSDVALKCARTARIDWEGSGVGQCAGSDGSGTGSEGVQLLKDSIRLTESLGITTSCTVVINSEKVCIHDGTWKRCENGHEVKDFVDQIEAAYQKLNGQSIGSN</sequence>
<feature type="chain" id="PRO_5040258607" evidence="6">
    <location>
        <begin position="20"/>
        <end position="231"/>
    </location>
</feature>
<evidence type="ECO:0000256" key="3">
    <source>
        <dbReference type="ARBA" id="ARBA00022525"/>
    </source>
</evidence>
<proteinExistence type="inferred from homology"/>
<dbReference type="InterPro" id="IPR004911">
    <property type="entry name" value="Interferon-induced_GILT"/>
</dbReference>
<dbReference type="PANTHER" id="PTHR13234">
    <property type="entry name" value="GAMMA-INTERFERON INDUCIBLE LYSOSOMAL THIOL REDUCTASE GILT"/>
    <property type="match status" value="1"/>
</dbReference>
<dbReference type="PANTHER" id="PTHR13234:SF8">
    <property type="entry name" value="GAMMA-INTERFERON-INDUCIBLE LYSOSOMAL THIOL REDUCTASE"/>
    <property type="match status" value="1"/>
</dbReference>
<keyword evidence="8" id="KW-1185">Reference proteome</keyword>
<evidence type="ECO:0000256" key="1">
    <source>
        <dbReference type="ARBA" id="ARBA00004613"/>
    </source>
</evidence>
<evidence type="ECO:0000256" key="4">
    <source>
        <dbReference type="ARBA" id="ARBA00022729"/>
    </source>
</evidence>
<evidence type="ECO:0000256" key="2">
    <source>
        <dbReference type="ARBA" id="ARBA00005679"/>
    </source>
</evidence>
<organism evidence="7 8">
    <name type="scientific">Russula ochroleuca</name>
    <dbReference type="NCBI Taxonomy" id="152965"/>
    <lineage>
        <taxon>Eukaryota</taxon>
        <taxon>Fungi</taxon>
        <taxon>Dikarya</taxon>
        <taxon>Basidiomycota</taxon>
        <taxon>Agaricomycotina</taxon>
        <taxon>Agaricomycetes</taxon>
        <taxon>Russulales</taxon>
        <taxon>Russulaceae</taxon>
        <taxon>Russula</taxon>
    </lineage>
</organism>
<name>A0A9P5N2E0_9AGAM</name>
<evidence type="ECO:0000256" key="5">
    <source>
        <dbReference type="ARBA" id="ARBA00023180"/>
    </source>
</evidence>
<dbReference type="OrthoDB" id="958254at2759"/>
<accession>A0A9P5N2E0</accession>
<dbReference type="Pfam" id="PF03227">
    <property type="entry name" value="GILT"/>
    <property type="match status" value="1"/>
</dbReference>
<dbReference type="GO" id="GO:0005576">
    <property type="term" value="C:extracellular region"/>
    <property type="evidence" value="ECO:0007669"/>
    <property type="project" value="UniProtKB-SubCell"/>
</dbReference>
<comment type="caution">
    <text evidence="7">The sequence shown here is derived from an EMBL/GenBank/DDBJ whole genome shotgun (WGS) entry which is preliminary data.</text>
</comment>
<keyword evidence="3" id="KW-0964">Secreted</keyword>
<protein>
    <submittedName>
        <fullName evidence="7">Uncharacterized protein</fullName>
    </submittedName>
</protein>